<dbReference type="PANTHER" id="PTHR33840">
    <property type="match status" value="1"/>
</dbReference>
<gene>
    <name evidence="3" type="ORF">V5O48_014495</name>
</gene>
<dbReference type="EMBL" id="JBAHYK010001571">
    <property type="protein sequence ID" value="KAL0567498.1"/>
    <property type="molecule type" value="Genomic_DNA"/>
</dbReference>
<name>A0ABR3EXF8_9AGAR</name>
<sequence length="737" mass="82475">MNSPVGFSRGAYQIRVLAGMIEKVGLIHKGNEAQIPFAWQLYRRSTDNKHDGQVDMAARFKETFCHPKVTIHFVGAWDTVSSIGLSRRKVDLPLTTLGMKHVCYFRHALALHEHRVKFLPEYARGGAGPVEEDSDREHEAQGGTGSKMPRVKEVWFAGTHSDIGGGNTENMKLIRNGPSLRWMVTQARKAGLRIGPSYGEWGTSAEVLQIHESLNGIWKVFELLPFKRLSYKDERATTRSLHRGEQRKIVKGQLIHESVDRVNDKELPREWLPVGWRNEAPTEWDAFDKIAEQASDALKTLLDHSLDQDVEERRNAMDALRRIAYGEFGTMILGDLSQLLFNAQSQIGLTMERACVAMEVLIELGPPNKCEDRQACVTHITPIIRKMLGQDNYKPVVKKFLDKYASRALYSLANPGINPVIITFCADNHTIAFATPDGHPGGAPFLNKWGRYSVWWHEGAQTLAYSHGKLTIGSVKGLQTYNPGTSQFSGIIDRQPTVIVSLSADREQMVTCTDSPHHVVQLWRISDGVWKQTRIFEPNDCTIQKKHIEFSPSGREIVTLGYTEGFTEVRVMTTDYDEEQARFDRWTGLGAEVLAVSKSTVDDMVYVGGHGNKLRRWSLKDWDRPQQPLVLHPTDHYGRDMAITVLTPSPDGTTILVGSNSGIRVFDTGTGVQVGDVLFRDQDVVCAAWASDGKTFVAANKEGQVVVFDATPDGDGLQRAILEGWGLEENPEAFNLF</sequence>
<dbReference type="InterPro" id="IPR015943">
    <property type="entry name" value="WD40/YVTN_repeat-like_dom_sf"/>
</dbReference>
<organism evidence="3 4">
    <name type="scientific">Marasmius crinis-equi</name>
    <dbReference type="NCBI Taxonomy" id="585013"/>
    <lineage>
        <taxon>Eukaryota</taxon>
        <taxon>Fungi</taxon>
        <taxon>Dikarya</taxon>
        <taxon>Basidiomycota</taxon>
        <taxon>Agaricomycotina</taxon>
        <taxon>Agaricomycetes</taxon>
        <taxon>Agaricomycetidae</taxon>
        <taxon>Agaricales</taxon>
        <taxon>Marasmiineae</taxon>
        <taxon>Marasmiaceae</taxon>
        <taxon>Marasmius</taxon>
    </lineage>
</organism>
<dbReference type="InterPro" id="IPR036322">
    <property type="entry name" value="WD40_repeat_dom_sf"/>
</dbReference>
<evidence type="ECO:0000313" key="4">
    <source>
        <dbReference type="Proteomes" id="UP001465976"/>
    </source>
</evidence>
<dbReference type="InterPro" id="IPR018712">
    <property type="entry name" value="Tle1-like_cat"/>
</dbReference>
<evidence type="ECO:0000256" key="1">
    <source>
        <dbReference type="SAM" id="MobiDB-lite"/>
    </source>
</evidence>
<comment type="caution">
    <text evidence="3">The sequence shown here is derived from an EMBL/GenBank/DDBJ whole genome shotgun (WGS) entry which is preliminary data.</text>
</comment>
<feature type="region of interest" description="Disordered" evidence="1">
    <location>
        <begin position="127"/>
        <end position="146"/>
    </location>
</feature>
<dbReference type="SMART" id="SM00320">
    <property type="entry name" value="WD40"/>
    <property type="match status" value="3"/>
</dbReference>
<protein>
    <recommendedName>
        <fullName evidence="2">T6SS Phospholipase effector Tle1-like catalytic domain-containing protein</fullName>
    </recommendedName>
</protein>
<accession>A0ABR3EXF8</accession>
<dbReference type="InterPro" id="IPR016024">
    <property type="entry name" value="ARM-type_fold"/>
</dbReference>
<dbReference type="SUPFAM" id="SSF48371">
    <property type="entry name" value="ARM repeat"/>
    <property type="match status" value="1"/>
</dbReference>
<dbReference type="Proteomes" id="UP001465976">
    <property type="component" value="Unassembled WGS sequence"/>
</dbReference>
<keyword evidence="4" id="KW-1185">Reference proteome</keyword>
<proteinExistence type="predicted"/>
<reference evidence="3 4" key="1">
    <citation type="submission" date="2024-02" db="EMBL/GenBank/DDBJ databases">
        <title>A draft genome for the cacao thread blight pathogen Marasmius crinis-equi.</title>
        <authorList>
            <person name="Cohen S.P."/>
            <person name="Baruah I.K."/>
            <person name="Amoako-Attah I."/>
            <person name="Bukari Y."/>
            <person name="Meinhardt L.W."/>
            <person name="Bailey B.A."/>
        </authorList>
    </citation>
    <scope>NUCLEOTIDE SEQUENCE [LARGE SCALE GENOMIC DNA]</scope>
    <source>
        <strain evidence="3 4">GH-76</strain>
    </source>
</reference>
<dbReference type="PANTHER" id="PTHR33840:SF2">
    <property type="entry name" value="TLE1 PHOSPHOLIPASE DOMAIN-CONTAINING PROTEIN"/>
    <property type="match status" value="1"/>
</dbReference>
<dbReference type="Pfam" id="PF09994">
    <property type="entry name" value="T6SS_Tle1-like_cat"/>
    <property type="match status" value="1"/>
</dbReference>
<evidence type="ECO:0000313" key="3">
    <source>
        <dbReference type="EMBL" id="KAL0567498.1"/>
    </source>
</evidence>
<evidence type="ECO:0000259" key="2">
    <source>
        <dbReference type="Pfam" id="PF09994"/>
    </source>
</evidence>
<dbReference type="Gene3D" id="2.130.10.10">
    <property type="entry name" value="YVTN repeat-like/Quinoprotein amine dehydrogenase"/>
    <property type="match status" value="2"/>
</dbReference>
<dbReference type="SUPFAM" id="SSF50978">
    <property type="entry name" value="WD40 repeat-like"/>
    <property type="match status" value="1"/>
</dbReference>
<feature type="domain" description="T6SS Phospholipase effector Tle1-like catalytic" evidence="2">
    <location>
        <begin position="5"/>
        <end position="186"/>
    </location>
</feature>
<dbReference type="InterPro" id="IPR001680">
    <property type="entry name" value="WD40_rpt"/>
</dbReference>